<name>A0A1Y5TI50_9RHOB</name>
<dbReference type="OrthoDB" id="9795390at2"/>
<evidence type="ECO:0000256" key="2">
    <source>
        <dbReference type="ARBA" id="ARBA00022679"/>
    </source>
</evidence>
<dbReference type="PANTHER" id="PTHR43851">
    <property type="match status" value="1"/>
</dbReference>
<dbReference type="CDD" id="cd13970">
    <property type="entry name" value="ABC1_ADCK3"/>
    <property type="match status" value="1"/>
</dbReference>
<comment type="similarity">
    <text evidence="1">Belongs to the protein kinase superfamily. ADCK protein kinase family.</text>
</comment>
<keyword evidence="3" id="KW-0547">Nucleotide-binding</keyword>
<dbReference type="InterPro" id="IPR011009">
    <property type="entry name" value="Kinase-like_dom_sf"/>
</dbReference>
<keyword evidence="2 6" id="KW-0808">Transferase</keyword>
<dbReference type="SUPFAM" id="SSF56112">
    <property type="entry name" value="Protein kinase-like (PK-like)"/>
    <property type="match status" value="1"/>
</dbReference>
<dbReference type="GO" id="GO:0016740">
    <property type="term" value="F:transferase activity"/>
    <property type="evidence" value="ECO:0007669"/>
    <property type="project" value="UniProtKB-KW"/>
</dbReference>
<dbReference type="InterPro" id="IPR051409">
    <property type="entry name" value="Atypical_kinase_ADCK"/>
</dbReference>
<evidence type="ECO:0000256" key="4">
    <source>
        <dbReference type="ARBA" id="ARBA00022840"/>
    </source>
</evidence>
<dbReference type="InterPro" id="IPR034646">
    <property type="entry name" value="ADCK3_dom"/>
</dbReference>
<keyword evidence="7" id="KW-1185">Reference proteome</keyword>
<dbReference type="GO" id="GO:0005524">
    <property type="term" value="F:ATP binding"/>
    <property type="evidence" value="ECO:0007669"/>
    <property type="project" value="UniProtKB-KW"/>
</dbReference>
<dbReference type="RefSeq" id="WP_085879841.1">
    <property type="nucleotide sequence ID" value="NZ_FWFZ01000017.1"/>
</dbReference>
<dbReference type="Proteomes" id="UP000193900">
    <property type="component" value="Unassembled WGS sequence"/>
</dbReference>
<dbReference type="InterPro" id="IPR004147">
    <property type="entry name" value="ABC1_dom"/>
</dbReference>
<organism evidence="6 7">
    <name type="scientific">Roseisalinus antarcticus</name>
    <dbReference type="NCBI Taxonomy" id="254357"/>
    <lineage>
        <taxon>Bacteria</taxon>
        <taxon>Pseudomonadati</taxon>
        <taxon>Pseudomonadota</taxon>
        <taxon>Alphaproteobacteria</taxon>
        <taxon>Rhodobacterales</taxon>
        <taxon>Roseobacteraceae</taxon>
        <taxon>Roseisalinus</taxon>
    </lineage>
</organism>
<accession>A0A1Y5TI50</accession>
<dbReference type="GO" id="GO:0006744">
    <property type="term" value="P:ubiquinone biosynthetic process"/>
    <property type="evidence" value="ECO:0007669"/>
    <property type="project" value="TreeGrafter"/>
</dbReference>
<evidence type="ECO:0000313" key="6">
    <source>
        <dbReference type="EMBL" id="SLN64668.1"/>
    </source>
</evidence>
<reference evidence="6 7" key="1">
    <citation type="submission" date="2017-03" db="EMBL/GenBank/DDBJ databases">
        <authorList>
            <person name="Afonso C.L."/>
            <person name="Miller P.J."/>
            <person name="Scott M.A."/>
            <person name="Spackman E."/>
            <person name="Goraichik I."/>
            <person name="Dimitrov K.M."/>
            <person name="Suarez D.L."/>
            <person name="Swayne D.E."/>
        </authorList>
    </citation>
    <scope>NUCLEOTIDE SEQUENCE [LARGE SCALE GENOMIC DNA]</scope>
    <source>
        <strain evidence="6 7">CECT 7023</strain>
    </source>
</reference>
<sequence length="451" mass="48853">MSDGAGQGRGLAVPAGRAARFTRLGTLTAGVAGNMALNGLAQLGRGRRPSLRSLMLTPGNMRRVADELARMRGAAMKVGQLISMDTGEVLPPELAQIMARLRSDAHFMPPAQLKKVLNANWPGGWLRAFERFDVRPIAAASIGQVHRARLRDGRELAIKVQYPGVARSIDSDIANVGAIIRMSGLLPAGLELAPYLEDARKQLHEETDYLAEARHLARFAELLRDDAGFEVPAPHPEWTTRDILAMSFVEGIPIEDVAALPQATRNAVAGRLVDLLLRELLAFGLMQTDPNFANYRFDPAQGRIVLLDFGATRALDPRIAALYRRLLGAGLGGDLDALREVAGEIGFFGPDTAQAHRERILRMMGLAFDALRGAEDFDFAGTDLPRRMQEEGMVLAEEGFVPPTLPVDVLYLQRKIGGIFLLAARLGASLPVAEMLKAHLADGTCGNAPVR</sequence>
<dbReference type="Pfam" id="PF03109">
    <property type="entry name" value="ABC1"/>
    <property type="match status" value="1"/>
</dbReference>
<dbReference type="EMBL" id="FWFZ01000017">
    <property type="protein sequence ID" value="SLN64668.1"/>
    <property type="molecule type" value="Genomic_DNA"/>
</dbReference>
<keyword evidence="4" id="KW-0067">ATP-binding</keyword>
<feature type="domain" description="ABC1 atypical kinase-like" evidence="5">
    <location>
        <begin position="100"/>
        <end position="340"/>
    </location>
</feature>
<evidence type="ECO:0000259" key="5">
    <source>
        <dbReference type="Pfam" id="PF03109"/>
    </source>
</evidence>
<proteinExistence type="inferred from homology"/>
<dbReference type="PANTHER" id="PTHR43851:SF3">
    <property type="entry name" value="COENZYME Q8"/>
    <property type="match status" value="1"/>
</dbReference>
<dbReference type="AlphaFoldDB" id="A0A1Y5TI50"/>
<gene>
    <name evidence="6" type="primary">ubiB_2</name>
    <name evidence="6" type="ORF">ROA7023_03037</name>
</gene>
<evidence type="ECO:0000256" key="3">
    <source>
        <dbReference type="ARBA" id="ARBA00022741"/>
    </source>
</evidence>
<evidence type="ECO:0000256" key="1">
    <source>
        <dbReference type="ARBA" id="ARBA00009670"/>
    </source>
</evidence>
<evidence type="ECO:0000313" key="7">
    <source>
        <dbReference type="Proteomes" id="UP000193900"/>
    </source>
</evidence>
<protein>
    <recommendedName>
        <fullName evidence="5">ABC1 atypical kinase-like domain-containing protein</fullName>
    </recommendedName>
</protein>